<name>A0A6A5HD02_CAERE</name>
<evidence type="ECO:0000256" key="10">
    <source>
        <dbReference type="PIRSR" id="PIRSR630616-3"/>
    </source>
</evidence>
<evidence type="ECO:0000313" key="14">
    <source>
        <dbReference type="Proteomes" id="UP000483820"/>
    </source>
</evidence>
<dbReference type="Proteomes" id="UP000483820">
    <property type="component" value="Chromosome II"/>
</dbReference>
<protein>
    <recommendedName>
        <fullName evidence="12">Protein kinase domain-containing protein</fullName>
    </recommendedName>
</protein>
<keyword evidence="4" id="KW-0418">Kinase</keyword>
<dbReference type="KEGG" id="crq:GCK72_005127"/>
<dbReference type="EMBL" id="WUAV01000002">
    <property type="protein sequence ID" value="KAF1765175.1"/>
    <property type="molecule type" value="Genomic_DNA"/>
</dbReference>
<comment type="caution">
    <text evidence="13">The sequence shown here is derived from an EMBL/GenBank/DDBJ whole genome shotgun (WGS) entry which is preliminary data.</text>
</comment>
<evidence type="ECO:0000256" key="8">
    <source>
        <dbReference type="PIRSR" id="PIRSR630616-1"/>
    </source>
</evidence>
<keyword evidence="2" id="KW-0808">Transferase</keyword>
<evidence type="ECO:0000256" key="5">
    <source>
        <dbReference type="ARBA" id="ARBA00022840"/>
    </source>
</evidence>
<proteinExistence type="predicted"/>
<evidence type="ECO:0000256" key="1">
    <source>
        <dbReference type="ARBA" id="ARBA00022527"/>
    </source>
</evidence>
<dbReference type="AlphaFoldDB" id="A0A6A5HD02"/>
<dbReference type="PROSITE" id="PS50011">
    <property type="entry name" value="PROTEIN_KINASE_DOM"/>
    <property type="match status" value="1"/>
</dbReference>
<dbReference type="PROSITE" id="PS00108">
    <property type="entry name" value="PROTEIN_KINASE_ST"/>
    <property type="match status" value="1"/>
</dbReference>
<dbReference type="Pfam" id="PF00069">
    <property type="entry name" value="Pkinase"/>
    <property type="match status" value="1"/>
</dbReference>
<reference evidence="13 14" key="1">
    <citation type="submission" date="2019-12" db="EMBL/GenBank/DDBJ databases">
        <title>Chromosome-level assembly of the Caenorhabditis remanei genome.</title>
        <authorList>
            <person name="Teterina A.A."/>
            <person name="Willis J.H."/>
            <person name="Phillips P.C."/>
        </authorList>
    </citation>
    <scope>NUCLEOTIDE SEQUENCE [LARGE SCALE GENOMIC DNA]</scope>
    <source>
        <strain evidence="13 14">PX506</strain>
        <tissue evidence="13">Whole organism</tissue>
    </source>
</reference>
<comment type="catalytic activity">
    <reaction evidence="6">
        <text>L-threonyl-[protein] + ATP = O-phospho-L-threonyl-[protein] + ADP + H(+)</text>
        <dbReference type="Rhea" id="RHEA:46608"/>
        <dbReference type="Rhea" id="RHEA-COMP:11060"/>
        <dbReference type="Rhea" id="RHEA-COMP:11605"/>
        <dbReference type="ChEBI" id="CHEBI:15378"/>
        <dbReference type="ChEBI" id="CHEBI:30013"/>
        <dbReference type="ChEBI" id="CHEBI:30616"/>
        <dbReference type="ChEBI" id="CHEBI:61977"/>
        <dbReference type="ChEBI" id="CHEBI:456216"/>
        <dbReference type="EC" id="2.7.11.1"/>
    </reaction>
</comment>
<keyword evidence="1" id="KW-0723">Serine/threonine-protein kinase</keyword>
<evidence type="ECO:0000256" key="11">
    <source>
        <dbReference type="SAM" id="Coils"/>
    </source>
</evidence>
<evidence type="ECO:0000256" key="2">
    <source>
        <dbReference type="ARBA" id="ARBA00022679"/>
    </source>
</evidence>
<dbReference type="GeneID" id="9821680"/>
<dbReference type="InterPro" id="IPR008271">
    <property type="entry name" value="Ser/Thr_kinase_AS"/>
</dbReference>
<keyword evidence="3 9" id="KW-0547">Nucleotide-binding</keyword>
<feature type="domain" description="Protein kinase" evidence="12">
    <location>
        <begin position="102"/>
        <end position="345"/>
    </location>
</feature>
<evidence type="ECO:0000256" key="9">
    <source>
        <dbReference type="PIRSR" id="PIRSR630616-2"/>
    </source>
</evidence>
<dbReference type="InterPro" id="IPR030616">
    <property type="entry name" value="Aur-like"/>
</dbReference>
<feature type="coiled-coil region" evidence="11">
    <location>
        <begin position="48"/>
        <end position="75"/>
    </location>
</feature>
<keyword evidence="5 9" id="KW-0067">ATP-binding</keyword>
<evidence type="ECO:0000256" key="6">
    <source>
        <dbReference type="ARBA" id="ARBA00047899"/>
    </source>
</evidence>
<dbReference type="SUPFAM" id="SSF56112">
    <property type="entry name" value="Protein kinase-like (PK-like)"/>
    <property type="match status" value="1"/>
</dbReference>
<dbReference type="PANTHER" id="PTHR24350">
    <property type="entry name" value="SERINE/THREONINE-PROTEIN KINASE IAL-RELATED"/>
    <property type="match status" value="1"/>
</dbReference>
<keyword evidence="11" id="KW-0175">Coiled coil</keyword>
<feature type="binding site" evidence="9">
    <location>
        <position position="131"/>
    </location>
    <ligand>
        <name>ATP</name>
        <dbReference type="ChEBI" id="CHEBI:30616"/>
    </ligand>
</feature>
<dbReference type="CTD" id="9821680"/>
<gene>
    <name evidence="13" type="ORF">GCK72_005127</name>
</gene>
<dbReference type="Gene3D" id="1.10.510.10">
    <property type="entry name" value="Transferase(Phosphotransferase) domain 1"/>
    <property type="match status" value="1"/>
</dbReference>
<dbReference type="GO" id="GO:0004674">
    <property type="term" value="F:protein serine/threonine kinase activity"/>
    <property type="evidence" value="ECO:0007669"/>
    <property type="project" value="UniProtKB-KW"/>
</dbReference>
<sequence length="365" mass="42092">MMRSSLLVIRKGESLFNTATRGKCQIEFALKAKNLKDRNKKRGEKEIKNELLQMALRVEERHEKLIEDVKCLKMNAPKTEGETESKEVGTENTHGQLSLDLFKLKRTIARGFFGEVKEYTSIRTGRSFAIKELRRSHALNEMFINDREIQNRMLIKHKHIVRFFGAFKDESTIFIVLELMSQTLRQVMESTGIMDEASSGVVVKAVAKGLQHLHRLRVIHRDLKPENILLSYERIKIGDFGLATTKTGETWCGTPGYQAPELFLKETHGTPADMFSLGVLAHEMLESSLPFSEQYWKKHVIRSNTLQYVAPAKFSCHLKTLLEGLLNKSPVKRMTADDVLRSDWLFDLEEKTEREEIERILRETL</sequence>
<evidence type="ECO:0000259" key="12">
    <source>
        <dbReference type="PROSITE" id="PS50011"/>
    </source>
</evidence>
<feature type="binding site" evidence="9">
    <location>
        <position position="239"/>
    </location>
    <ligand>
        <name>ATP</name>
        <dbReference type="ChEBI" id="CHEBI:30616"/>
    </ligand>
</feature>
<dbReference type="SMART" id="SM00220">
    <property type="entry name" value="S_TKc"/>
    <property type="match status" value="1"/>
</dbReference>
<feature type="active site" description="Proton acceptor" evidence="8">
    <location>
        <position position="222"/>
    </location>
</feature>
<accession>A0A6A5HD02</accession>
<feature type="cross-link" description="Glycyl lysine isopeptide (Lys-Gly) (interchain with G-Cter in SUMO2)" evidence="10">
    <location>
        <position position="224"/>
    </location>
</feature>
<evidence type="ECO:0000256" key="3">
    <source>
        <dbReference type="ARBA" id="ARBA00022741"/>
    </source>
</evidence>
<dbReference type="RefSeq" id="XP_053589236.1">
    <property type="nucleotide sequence ID" value="XM_053725042.1"/>
</dbReference>
<dbReference type="InterPro" id="IPR000719">
    <property type="entry name" value="Prot_kinase_dom"/>
</dbReference>
<dbReference type="GO" id="GO:0005524">
    <property type="term" value="F:ATP binding"/>
    <property type="evidence" value="ECO:0007669"/>
    <property type="project" value="UniProtKB-KW"/>
</dbReference>
<comment type="catalytic activity">
    <reaction evidence="7">
        <text>L-seryl-[protein] + ATP = O-phospho-L-seryl-[protein] + ADP + H(+)</text>
        <dbReference type="Rhea" id="RHEA:17989"/>
        <dbReference type="Rhea" id="RHEA-COMP:9863"/>
        <dbReference type="Rhea" id="RHEA-COMP:11604"/>
        <dbReference type="ChEBI" id="CHEBI:15378"/>
        <dbReference type="ChEBI" id="CHEBI:29999"/>
        <dbReference type="ChEBI" id="CHEBI:30616"/>
        <dbReference type="ChEBI" id="CHEBI:83421"/>
        <dbReference type="ChEBI" id="CHEBI:456216"/>
        <dbReference type="EC" id="2.7.11.1"/>
    </reaction>
</comment>
<feature type="binding site" evidence="9">
    <location>
        <begin position="226"/>
        <end position="227"/>
    </location>
    <ligand>
        <name>ATP</name>
        <dbReference type="ChEBI" id="CHEBI:30616"/>
    </ligand>
</feature>
<dbReference type="InterPro" id="IPR011009">
    <property type="entry name" value="Kinase-like_dom_sf"/>
</dbReference>
<organism evidence="13 14">
    <name type="scientific">Caenorhabditis remanei</name>
    <name type="common">Caenorhabditis vulgaris</name>
    <dbReference type="NCBI Taxonomy" id="31234"/>
    <lineage>
        <taxon>Eukaryota</taxon>
        <taxon>Metazoa</taxon>
        <taxon>Ecdysozoa</taxon>
        <taxon>Nematoda</taxon>
        <taxon>Chromadorea</taxon>
        <taxon>Rhabditida</taxon>
        <taxon>Rhabditina</taxon>
        <taxon>Rhabditomorpha</taxon>
        <taxon>Rhabditoidea</taxon>
        <taxon>Rhabditidae</taxon>
        <taxon>Peloderinae</taxon>
        <taxon>Caenorhabditis</taxon>
    </lineage>
</organism>
<evidence type="ECO:0000313" key="13">
    <source>
        <dbReference type="EMBL" id="KAF1765175.1"/>
    </source>
</evidence>
<evidence type="ECO:0000256" key="7">
    <source>
        <dbReference type="ARBA" id="ARBA00048679"/>
    </source>
</evidence>
<evidence type="ECO:0000256" key="4">
    <source>
        <dbReference type="ARBA" id="ARBA00022777"/>
    </source>
</evidence>